<evidence type="ECO:0000256" key="12">
    <source>
        <dbReference type="SAM" id="Phobius"/>
    </source>
</evidence>
<feature type="domain" description="Integrin alpha second immunoglobulin-like" evidence="14">
    <location>
        <begin position="163"/>
        <end position="342"/>
    </location>
</feature>
<dbReference type="InterPro" id="IPR013649">
    <property type="entry name" value="Integrin_alpha_Ig-like_1"/>
</dbReference>
<dbReference type="Proteomes" id="UP000516260">
    <property type="component" value="Chromosome 12"/>
</dbReference>
<comment type="caution">
    <text evidence="15">The sequence shown here is derived from an EMBL/GenBank/DDBJ whole genome shotgun (WGS) entry which is preliminary data.</text>
</comment>
<evidence type="ECO:0000256" key="7">
    <source>
        <dbReference type="ARBA" id="ARBA00022989"/>
    </source>
</evidence>
<keyword evidence="9 12" id="KW-0472">Membrane</keyword>
<evidence type="ECO:0000313" key="16">
    <source>
        <dbReference type="Proteomes" id="UP000516260"/>
    </source>
</evidence>
<evidence type="ECO:0000256" key="11">
    <source>
        <dbReference type="ARBA" id="ARBA00023180"/>
    </source>
</evidence>
<dbReference type="InterPro" id="IPR032695">
    <property type="entry name" value="Integrin_dom_sf"/>
</dbReference>
<organism evidence="15 16">
    <name type="scientific">Takifugu bimaculatus</name>
    <dbReference type="NCBI Taxonomy" id="433685"/>
    <lineage>
        <taxon>Eukaryota</taxon>
        <taxon>Metazoa</taxon>
        <taxon>Chordata</taxon>
        <taxon>Craniata</taxon>
        <taxon>Vertebrata</taxon>
        <taxon>Euteleostomi</taxon>
        <taxon>Actinopterygii</taxon>
        <taxon>Neopterygii</taxon>
        <taxon>Teleostei</taxon>
        <taxon>Neoteleostei</taxon>
        <taxon>Acanthomorphata</taxon>
        <taxon>Eupercaria</taxon>
        <taxon>Tetraodontiformes</taxon>
        <taxon>Tetradontoidea</taxon>
        <taxon>Tetraodontidae</taxon>
        <taxon>Takifugu</taxon>
    </lineage>
</organism>
<evidence type="ECO:0000313" key="15">
    <source>
        <dbReference type="EMBL" id="TNN00671.1"/>
    </source>
</evidence>
<dbReference type="PANTHER" id="PTHR23220">
    <property type="entry name" value="INTEGRIN ALPHA"/>
    <property type="match status" value="1"/>
</dbReference>
<dbReference type="InterPro" id="IPR048285">
    <property type="entry name" value="Integrin_alpha_Ig-like_2"/>
</dbReference>
<dbReference type="InterPro" id="IPR018184">
    <property type="entry name" value="Integrin_alpha_C_CS"/>
</dbReference>
<evidence type="ECO:0000256" key="10">
    <source>
        <dbReference type="ARBA" id="ARBA00023170"/>
    </source>
</evidence>
<dbReference type="GO" id="GO:0005178">
    <property type="term" value="F:integrin binding"/>
    <property type="evidence" value="ECO:0007669"/>
    <property type="project" value="TreeGrafter"/>
</dbReference>
<keyword evidence="7 12" id="KW-1133">Transmembrane helix</keyword>
<keyword evidence="16" id="KW-1185">Reference proteome</keyword>
<dbReference type="SUPFAM" id="SSF69179">
    <property type="entry name" value="Integrin domains"/>
    <property type="match status" value="2"/>
</dbReference>
<evidence type="ECO:0000256" key="9">
    <source>
        <dbReference type="ARBA" id="ARBA00023136"/>
    </source>
</evidence>
<feature type="domain" description="Integrin alpha first immunoglubulin-like" evidence="13">
    <location>
        <begin position="17"/>
        <end position="68"/>
    </location>
</feature>
<dbReference type="Gene3D" id="2.60.40.1510">
    <property type="entry name" value="ntegrin, alpha v. Chain A, domain 3"/>
    <property type="match status" value="1"/>
</dbReference>
<dbReference type="Gene3D" id="2.60.40.1460">
    <property type="entry name" value="Integrin domains. Chain A, domain 2"/>
    <property type="match status" value="1"/>
</dbReference>
<accession>A0A4Z2C960</accession>
<dbReference type="GO" id="GO:0008305">
    <property type="term" value="C:integrin complex"/>
    <property type="evidence" value="ECO:0007669"/>
    <property type="project" value="InterPro"/>
</dbReference>
<sequence length="596" mass="66773">MVNDSLFLLSYFRTFRSRGVVQIQSSLIFEPEKVNIFNKDCQRGGKEVTCMSVTICLSLHSRTRTKAKPKVEVGEFSSKPVRSKPTCQAQLYLPSSQLLSIQPFITSDLLNIWTELNTDETSDYGRPISVVLETGLQNPDEGPVLDPDQSSILKAELPFWNGCEQEDTCVPDLVLHSHTDLVDVGCVIASPPQTLTVVTSLLRHVLAHRKFCSSRTIWSLCSHQGESEVSARVIETGRRKVVVFAQLENQGENAYGTTVHISTSSNLLFSSLTVKDQSDIPMECSSENSPANELICNISAPFMKTSSQVSFRLEFELSRVELLDHMQVTMTTSSEGEDKNLDDNNNIIFLPLRYQLDLLFTRDPNTPRFQIQAAGSTAFFFSRDEPDSLSHDFNLTYHIQNLGTFPVRGIVFRAEIWAVTRGGNHLMKMMDFRVEQQVSGSHCQLPQHTAANRISAEDLSHLSQLNSSNSASVAAECRLELLTSKELKVTLTGRLQLPALLAVSFRSLEILTTASIWMEPFSPMFLQEDVPVREIILEIRKEEDYINPVWIILGSILGGLLLLALLVLALWKLGFFSRRRKDKEEPVADGKAAEEL</sequence>
<gene>
    <name evidence="15" type="ORF">fugu_011917</name>
</gene>
<dbReference type="InterPro" id="IPR000413">
    <property type="entry name" value="Integrin_alpha"/>
</dbReference>
<comment type="subcellular location">
    <subcellularLocation>
        <location evidence="1">Membrane</location>
        <topology evidence="1">Single-pass type I membrane protein</topology>
    </subcellularLocation>
</comment>
<keyword evidence="4" id="KW-0732">Signal</keyword>
<evidence type="ECO:0000256" key="6">
    <source>
        <dbReference type="ARBA" id="ARBA00022889"/>
    </source>
</evidence>
<feature type="transmembrane region" description="Helical" evidence="12">
    <location>
        <begin position="549"/>
        <end position="571"/>
    </location>
</feature>
<evidence type="ECO:0000256" key="2">
    <source>
        <dbReference type="ARBA" id="ARBA00008054"/>
    </source>
</evidence>
<keyword evidence="11" id="KW-0325">Glycoprotein</keyword>
<evidence type="ECO:0000256" key="1">
    <source>
        <dbReference type="ARBA" id="ARBA00004479"/>
    </source>
</evidence>
<dbReference type="GO" id="GO:0098609">
    <property type="term" value="P:cell-cell adhesion"/>
    <property type="evidence" value="ECO:0007669"/>
    <property type="project" value="TreeGrafter"/>
</dbReference>
<dbReference type="GO" id="GO:0009897">
    <property type="term" value="C:external side of plasma membrane"/>
    <property type="evidence" value="ECO:0007669"/>
    <property type="project" value="TreeGrafter"/>
</dbReference>
<dbReference type="GO" id="GO:0007229">
    <property type="term" value="P:integrin-mediated signaling pathway"/>
    <property type="evidence" value="ECO:0007669"/>
    <property type="project" value="UniProtKB-KW"/>
</dbReference>
<dbReference type="FunFam" id="1.20.5.930:FF:000005">
    <property type="entry name" value="Integrin, alpha 10"/>
    <property type="match status" value="1"/>
</dbReference>
<proteinExistence type="inferred from homology"/>
<evidence type="ECO:0000259" key="14">
    <source>
        <dbReference type="Pfam" id="PF20805"/>
    </source>
</evidence>
<evidence type="ECO:0000259" key="13">
    <source>
        <dbReference type="Pfam" id="PF08441"/>
    </source>
</evidence>
<name>A0A4Z2C960_9TELE</name>
<dbReference type="Pfam" id="PF08441">
    <property type="entry name" value="Integrin_A_Ig_1"/>
    <property type="match status" value="1"/>
</dbReference>
<dbReference type="PRINTS" id="PR01185">
    <property type="entry name" value="INTEGRINA"/>
</dbReference>
<protein>
    <recommendedName>
        <fullName evidence="17">Integrin alpha-2 domain-containing protein</fullName>
    </recommendedName>
</protein>
<dbReference type="PANTHER" id="PTHR23220:SF21">
    <property type="entry name" value="INTEGRIN ALPHA-11"/>
    <property type="match status" value="1"/>
</dbReference>
<comment type="similarity">
    <text evidence="2">Belongs to the integrin alpha chain family.</text>
</comment>
<evidence type="ECO:0000256" key="3">
    <source>
        <dbReference type="ARBA" id="ARBA00022692"/>
    </source>
</evidence>
<dbReference type="Pfam" id="PF20805">
    <property type="entry name" value="Integrin_A_Ig_2"/>
    <property type="match status" value="1"/>
</dbReference>
<keyword evidence="6" id="KW-0130">Cell adhesion</keyword>
<dbReference type="GO" id="GO:0033627">
    <property type="term" value="P:cell adhesion mediated by integrin"/>
    <property type="evidence" value="ECO:0007669"/>
    <property type="project" value="TreeGrafter"/>
</dbReference>
<evidence type="ECO:0000256" key="8">
    <source>
        <dbReference type="ARBA" id="ARBA00023037"/>
    </source>
</evidence>
<evidence type="ECO:0000256" key="4">
    <source>
        <dbReference type="ARBA" id="ARBA00022729"/>
    </source>
</evidence>
<dbReference type="AlphaFoldDB" id="A0A4Z2C960"/>
<keyword evidence="3 12" id="KW-0812">Transmembrane</keyword>
<reference evidence="15 16" key="1">
    <citation type="submission" date="2019-04" db="EMBL/GenBank/DDBJ databases">
        <title>The sequence and de novo assembly of Takifugu bimaculatus genome using PacBio and Hi-C technologies.</title>
        <authorList>
            <person name="Xu P."/>
            <person name="Liu B."/>
            <person name="Zhou Z."/>
        </authorList>
    </citation>
    <scope>NUCLEOTIDE SEQUENCE [LARGE SCALE GENOMIC DNA]</scope>
    <source>
        <strain evidence="15">TB-2018</strain>
        <tissue evidence="15">Muscle</tissue>
    </source>
</reference>
<keyword evidence="5" id="KW-0677">Repeat</keyword>
<dbReference type="Gene3D" id="2.60.40.1530">
    <property type="entry name" value="ntegrin, alpha v. Chain A, domain 4"/>
    <property type="match status" value="1"/>
</dbReference>
<evidence type="ECO:0008006" key="17">
    <source>
        <dbReference type="Google" id="ProtNLM"/>
    </source>
</evidence>
<dbReference type="PROSITE" id="PS00242">
    <property type="entry name" value="INTEGRIN_ALPHA"/>
    <property type="match status" value="1"/>
</dbReference>
<dbReference type="EMBL" id="SWLE01000004">
    <property type="protein sequence ID" value="TNN00671.1"/>
    <property type="molecule type" value="Genomic_DNA"/>
</dbReference>
<keyword evidence="8" id="KW-0401">Integrin</keyword>
<dbReference type="Gene3D" id="1.20.5.930">
    <property type="entry name" value="Bicelle-embedded integrin alpha(iib) transmembrane segment"/>
    <property type="match status" value="1"/>
</dbReference>
<keyword evidence="10" id="KW-0675">Receptor</keyword>
<evidence type="ECO:0000256" key="5">
    <source>
        <dbReference type="ARBA" id="ARBA00022737"/>
    </source>
</evidence>
<dbReference type="GO" id="GO:0007160">
    <property type="term" value="P:cell-matrix adhesion"/>
    <property type="evidence" value="ECO:0007669"/>
    <property type="project" value="TreeGrafter"/>
</dbReference>